<sequence length="428" mass="46920">MAYLFKLPDIGEGIHEGEILRWFVKPGDTVHEDDPLAEVQNDKAVVEIPSPVNGTVLALNAEEGQIVEVGTVVVTLQSDDADVEASQESAAPEEEDVRFAAAEIEPNETKTKNSGNPNGSNRVIAMPSVRKYARDKGADLNQIKGSGRNGRVLKEDVDQFLTAPEEKQEKIQSPEKKSIDRNSEENQNVAASQENAFETRERFAGIRRAIARATARSMQNAPHVTIMDDVEATKLVAHRKQFKEEAQALGVKLTYLPYIVKALVSALKEFPVLNASLDEENQKIIYKHYYHIGIATNTDAGLVVPVIKHAESKSMYVIATEIQQFAEKARNGNLTSEDMNGGTCTISNIGSEGGQWFTPVINQPESAILGVGRISDKAIVRDGEIVAAPMLALSMSFDHRLIDGATAQRAMNKIKRLLVDPQRLILEG</sequence>
<dbReference type="PROSITE" id="PS51826">
    <property type="entry name" value="PSBD"/>
    <property type="match status" value="1"/>
</dbReference>
<dbReference type="Pfam" id="PF00198">
    <property type="entry name" value="2-oxoacid_dh"/>
    <property type="match status" value="1"/>
</dbReference>
<dbReference type="Pfam" id="PF00364">
    <property type="entry name" value="Biotin_lipoyl"/>
    <property type="match status" value="1"/>
</dbReference>
<keyword evidence="4 6" id="KW-0450">Lipoyl</keyword>
<dbReference type="PROSITE" id="PS50968">
    <property type="entry name" value="BIOTINYL_LIPOYL"/>
    <property type="match status" value="1"/>
</dbReference>
<feature type="region of interest" description="Disordered" evidence="7">
    <location>
        <begin position="161"/>
        <end position="194"/>
    </location>
</feature>
<proteinExistence type="inferred from homology"/>
<dbReference type="PROSITE" id="PS00189">
    <property type="entry name" value="LIPOYL"/>
    <property type="match status" value="1"/>
</dbReference>
<feature type="compositionally biased region" description="Basic and acidic residues" evidence="7">
    <location>
        <begin position="164"/>
        <end position="184"/>
    </location>
</feature>
<evidence type="ECO:0000256" key="7">
    <source>
        <dbReference type="SAM" id="MobiDB-lite"/>
    </source>
</evidence>
<dbReference type="InterPro" id="IPR001078">
    <property type="entry name" value="2-oxoacid_DH_actylTfrase"/>
</dbReference>
<dbReference type="Gene3D" id="2.40.50.100">
    <property type="match status" value="1"/>
</dbReference>
<dbReference type="InterPro" id="IPR004167">
    <property type="entry name" value="PSBD"/>
</dbReference>
<dbReference type="InterPro" id="IPR011053">
    <property type="entry name" value="Single_hybrid_motif"/>
</dbReference>
<reference evidence="11" key="1">
    <citation type="journal article" date="2019" name="Int. J. Syst. Evol. Microbiol.">
        <title>The Global Catalogue of Microorganisms (GCM) 10K type strain sequencing project: providing services to taxonomists for standard genome sequencing and annotation.</title>
        <authorList>
            <consortium name="The Broad Institute Genomics Platform"/>
            <consortium name="The Broad Institute Genome Sequencing Center for Infectious Disease"/>
            <person name="Wu L."/>
            <person name="Ma J."/>
        </authorList>
    </citation>
    <scope>NUCLEOTIDE SEQUENCE [LARGE SCALE GENOMIC DNA]</scope>
    <source>
        <strain evidence="11">TISTR 2466</strain>
    </source>
</reference>
<feature type="domain" description="Peripheral subunit-binding (PSBD)" evidence="9">
    <location>
        <begin position="124"/>
        <end position="161"/>
    </location>
</feature>
<dbReference type="InterPro" id="IPR036625">
    <property type="entry name" value="E3-bd_dom_sf"/>
</dbReference>
<evidence type="ECO:0000313" key="11">
    <source>
        <dbReference type="Proteomes" id="UP001597399"/>
    </source>
</evidence>
<comment type="cofactor">
    <cofactor evidence="1 6">
        <name>(R)-lipoate</name>
        <dbReference type="ChEBI" id="CHEBI:83088"/>
    </cofactor>
</comment>
<dbReference type="EMBL" id="JBHUMQ010000031">
    <property type="protein sequence ID" value="MFD2694776.1"/>
    <property type="molecule type" value="Genomic_DNA"/>
</dbReference>
<protein>
    <recommendedName>
        <fullName evidence="6">Dihydrolipoamide acetyltransferase component of pyruvate dehydrogenase complex</fullName>
        <ecNumber evidence="6">2.3.1.-</ecNumber>
    </recommendedName>
</protein>
<keyword evidence="11" id="KW-1185">Reference proteome</keyword>
<keyword evidence="5 6" id="KW-0012">Acyltransferase</keyword>
<comment type="similarity">
    <text evidence="2 6">Belongs to the 2-oxoacid dehydrogenase family.</text>
</comment>
<dbReference type="Gene3D" id="3.30.559.10">
    <property type="entry name" value="Chloramphenicol acetyltransferase-like domain"/>
    <property type="match status" value="1"/>
</dbReference>
<dbReference type="EC" id="2.3.1.-" evidence="6"/>
<dbReference type="InterPro" id="IPR000089">
    <property type="entry name" value="Biotin_lipoyl"/>
</dbReference>
<comment type="caution">
    <text evidence="10">The sequence shown here is derived from an EMBL/GenBank/DDBJ whole genome shotgun (WGS) entry which is preliminary data.</text>
</comment>
<evidence type="ECO:0000256" key="6">
    <source>
        <dbReference type="RuleBase" id="RU003423"/>
    </source>
</evidence>
<dbReference type="GO" id="GO:0016746">
    <property type="term" value="F:acyltransferase activity"/>
    <property type="evidence" value="ECO:0007669"/>
    <property type="project" value="UniProtKB-KW"/>
</dbReference>
<dbReference type="InterPro" id="IPR023213">
    <property type="entry name" value="CAT-like_dom_sf"/>
</dbReference>
<evidence type="ECO:0000256" key="2">
    <source>
        <dbReference type="ARBA" id="ARBA00007317"/>
    </source>
</evidence>
<evidence type="ECO:0000256" key="1">
    <source>
        <dbReference type="ARBA" id="ARBA00001938"/>
    </source>
</evidence>
<dbReference type="SUPFAM" id="SSF52777">
    <property type="entry name" value="CoA-dependent acyltransferases"/>
    <property type="match status" value="1"/>
</dbReference>
<dbReference type="RefSeq" id="WP_253062032.1">
    <property type="nucleotide sequence ID" value="NZ_JAMXWM010000011.1"/>
</dbReference>
<dbReference type="InterPro" id="IPR050743">
    <property type="entry name" value="2-oxoacid_DH_E2_comp"/>
</dbReference>
<evidence type="ECO:0000313" key="10">
    <source>
        <dbReference type="EMBL" id="MFD2694776.1"/>
    </source>
</evidence>
<evidence type="ECO:0000259" key="8">
    <source>
        <dbReference type="PROSITE" id="PS50968"/>
    </source>
</evidence>
<keyword evidence="3 6" id="KW-0808">Transferase</keyword>
<dbReference type="Pfam" id="PF02817">
    <property type="entry name" value="E3_binding"/>
    <property type="match status" value="1"/>
</dbReference>
<evidence type="ECO:0000256" key="3">
    <source>
        <dbReference type="ARBA" id="ARBA00022679"/>
    </source>
</evidence>
<dbReference type="Gene3D" id="4.10.320.10">
    <property type="entry name" value="E3-binding domain"/>
    <property type="match status" value="1"/>
</dbReference>
<feature type="domain" description="Lipoyl-binding" evidence="8">
    <location>
        <begin position="2"/>
        <end position="77"/>
    </location>
</feature>
<dbReference type="InterPro" id="IPR003016">
    <property type="entry name" value="2-oxoA_DH_lipoyl-BS"/>
</dbReference>
<dbReference type="PANTHER" id="PTHR43178:SF5">
    <property type="entry name" value="LIPOAMIDE ACYLTRANSFERASE COMPONENT OF BRANCHED-CHAIN ALPHA-KETO ACID DEHYDROGENASE COMPLEX, MITOCHONDRIAL"/>
    <property type="match status" value="1"/>
</dbReference>
<feature type="compositionally biased region" description="Polar residues" evidence="7">
    <location>
        <begin position="185"/>
        <end position="194"/>
    </location>
</feature>
<evidence type="ECO:0000259" key="9">
    <source>
        <dbReference type="PROSITE" id="PS51826"/>
    </source>
</evidence>
<name>A0ABW5S4U0_9BACL</name>
<accession>A0ABW5S4U0</accession>
<gene>
    <name evidence="10" type="ORF">ACFSUE_14255</name>
</gene>
<organism evidence="10 11">
    <name type="scientific">Sporolactobacillus shoreicorticis</name>
    <dbReference type="NCBI Taxonomy" id="1923877"/>
    <lineage>
        <taxon>Bacteria</taxon>
        <taxon>Bacillati</taxon>
        <taxon>Bacillota</taxon>
        <taxon>Bacilli</taxon>
        <taxon>Bacillales</taxon>
        <taxon>Sporolactobacillaceae</taxon>
        <taxon>Sporolactobacillus</taxon>
    </lineage>
</organism>
<evidence type="ECO:0000256" key="4">
    <source>
        <dbReference type="ARBA" id="ARBA00022823"/>
    </source>
</evidence>
<evidence type="ECO:0000256" key="5">
    <source>
        <dbReference type="ARBA" id="ARBA00023315"/>
    </source>
</evidence>
<dbReference type="CDD" id="cd06849">
    <property type="entry name" value="lipoyl_domain"/>
    <property type="match status" value="1"/>
</dbReference>
<dbReference type="Proteomes" id="UP001597399">
    <property type="component" value="Unassembled WGS sequence"/>
</dbReference>
<dbReference type="SUPFAM" id="SSF47005">
    <property type="entry name" value="Peripheral subunit-binding domain of 2-oxo acid dehydrogenase complex"/>
    <property type="match status" value="1"/>
</dbReference>
<dbReference type="PANTHER" id="PTHR43178">
    <property type="entry name" value="DIHYDROLIPOAMIDE ACETYLTRANSFERASE COMPONENT OF PYRUVATE DEHYDROGENASE COMPLEX"/>
    <property type="match status" value="1"/>
</dbReference>
<dbReference type="SUPFAM" id="SSF51230">
    <property type="entry name" value="Single hybrid motif"/>
    <property type="match status" value="1"/>
</dbReference>